<reference evidence="1 2" key="1">
    <citation type="journal article" date="2018" name="PLoS ONE">
        <title>The draft genome of Kipferlia bialata reveals reductive genome evolution in fornicate parasites.</title>
        <authorList>
            <person name="Tanifuji G."/>
            <person name="Takabayashi S."/>
            <person name="Kume K."/>
            <person name="Takagi M."/>
            <person name="Nakayama T."/>
            <person name="Kamikawa R."/>
            <person name="Inagaki Y."/>
            <person name="Hashimoto T."/>
        </authorList>
    </citation>
    <scope>NUCLEOTIDE SEQUENCE [LARGE SCALE GENOMIC DNA]</scope>
    <source>
        <strain evidence="1">NY0173</strain>
    </source>
</reference>
<dbReference type="Proteomes" id="UP000265618">
    <property type="component" value="Unassembled WGS sequence"/>
</dbReference>
<sequence length="83" mass="8950">MAEPDPLLALEGALSTACAAMAKLVSSSGEGEREIEWKMGPEALQYPVDLCQALDTLNNALEPMVGVRSIRRYGAYSGSAYWQ</sequence>
<comment type="caution">
    <text evidence="1">The sequence shown here is derived from an EMBL/GenBank/DDBJ whole genome shotgun (WGS) entry which is preliminary data.</text>
</comment>
<protein>
    <submittedName>
        <fullName evidence="1">Uncharacterized protein</fullName>
    </submittedName>
</protein>
<proteinExistence type="predicted"/>
<gene>
    <name evidence="1" type="ORF">KIPB_015022</name>
</gene>
<evidence type="ECO:0000313" key="1">
    <source>
        <dbReference type="EMBL" id="GCA64671.1"/>
    </source>
</evidence>
<keyword evidence="2" id="KW-1185">Reference proteome</keyword>
<evidence type="ECO:0000313" key="2">
    <source>
        <dbReference type="Proteomes" id="UP000265618"/>
    </source>
</evidence>
<organism evidence="1 2">
    <name type="scientific">Kipferlia bialata</name>
    <dbReference type="NCBI Taxonomy" id="797122"/>
    <lineage>
        <taxon>Eukaryota</taxon>
        <taxon>Metamonada</taxon>
        <taxon>Carpediemonas-like organisms</taxon>
        <taxon>Kipferlia</taxon>
    </lineage>
</organism>
<name>A0A391NTW1_9EUKA</name>
<accession>A0A391NTW1</accession>
<dbReference type="EMBL" id="BDIP01008119">
    <property type="protein sequence ID" value="GCA64671.1"/>
    <property type="molecule type" value="Genomic_DNA"/>
</dbReference>
<dbReference type="AlphaFoldDB" id="A0A391NTW1"/>
<feature type="non-terminal residue" evidence="1">
    <location>
        <position position="83"/>
    </location>
</feature>